<keyword evidence="1" id="KW-0472">Membrane</keyword>
<dbReference type="HOGENOM" id="CLU_025274_1_1_1"/>
<dbReference type="InParanoid" id="A0A0D0AW83"/>
<accession>A0A0D0AW83</accession>
<sequence>MPSQPPFEIHPGNFSLNVSGVAGFFGGDEAISAIQTIHHYKARRFLGWYNSPGSWNVGKKFGKLAKSRFWDGLFPGPDEEPAKFFELDGKQGPKYVASRSGSILEHTGHLAYLIMQKSKEELGKQVKGRITKRNKVTIIKTQLEPVREIPPRRGHHTLVAILPIAVSFTACALCGWTNDWFCFSMILLGIVSSGVSSLVIGSARLKLQGVNSAPTAPPGDGMLMDGDDIVLLLGKEEDVATITRGKFILEYDPWYAAIGLCSLLLVIQLLGQLLLIPQGTLFGQIMFLSSFAASWTYNLYLSSIDNEYIQERLILKELHLEQKHMQTYVFGTRTTAAVFACLMLQPFDKVTHKYVAAAKWKDLGFEPESIIRNFIPNDTQVWVTWRKKVLEVMRTRDGSQDTCHGLLQMSSEDKMKFEPADKQLLRWLLKDARIAYNLAMIEQGWLKED</sequence>
<evidence type="ECO:0000313" key="3">
    <source>
        <dbReference type="Proteomes" id="UP000054485"/>
    </source>
</evidence>
<keyword evidence="1" id="KW-1133">Transmembrane helix</keyword>
<dbReference type="Proteomes" id="UP000054485">
    <property type="component" value="Unassembled WGS sequence"/>
</dbReference>
<feature type="transmembrane region" description="Helical" evidence="1">
    <location>
        <begin position="157"/>
        <end position="178"/>
    </location>
</feature>
<evidence type="ECO:0000313" key="2">
    <source>
        <dbReference type="EMBL" id="KIK45946.1"/>
    </source>
</evidence>
<protein>
    <submittedName>
        <fullName evidence="2">Unplaced genomic scaffold CY34scaffold_34, whole genome shotgun sequence</fullName>
    </submittedName>
</protein>
<feature type="transmembrane region" description="Helical" evidence="1">
    <location>
        <begin position="254"/>
        <end position="275"/>
    </location>
</feature>
<evidence type="ECO:0000256" key="1">
    <source>
        <dbReference type="SAM" id="Phobius"/>
    </source>
</evidence>
<reference evidence="2 3" key="1">
    <citation type="submission" date="2014-04" db="EMBL/GenBank/DDBJ databases">
        <authorList>
            <consortium name="DOE Joint Genome Institute"/>
            <person name="Kuo A."/>
            <person name="Ruytinx J."/>
            <person name="Rineau F."/>
            <person name="Colpaert J."/>
            <person name="Kohler A."/>
            <person name="Nagy L.G."/>
            <person name="Floudas D."/>
            <person name="Copeland A."/>
            <person name="Barry K.W."/>
            <person name="Cichocki N."/>
            <person name="Veneault-Fourrey C."/>
            <person name="LaButti K."/>
            <person name="Lindquist E.A."/>
            <person name="Lipzen A."/>
            <person name="Lundell T."/>
            <person name="Morin E."/>
            <person name="Murat C."/>
            <person name="Sun H."/>
            <person name="Tunlid A."/>
            <person name="Henrissat B."/>
            <person name="Grigoriev I.V."/>
            <person name="Hibbett D.S."/>
            <person name="Martin F."/>
            <person name="Nordberg H.P."/>
            <person name="Cantor M.N."/>
            <person name="Hua S.X."/>
        </authorList>
    </citation>
    <scope>NUCLEOTIDE SEQUENCE [LARGE SCALE GENOMIC DNA]</scope>
    <source>
        <strain evidence="2 3">UH-Slu-Lm8-n1</strain>
    </source>
</reference>
<keyword evidence="3" id="KW-1185">Reference proteome</keyword>
<feature type="transmembrane region" description="Helical" evidence="1">
    <location>
        <begin position="281"/>
        <end position="300"/>
    </location>
</feature>
<proteinExistence type="predicted"/>
<dbReference type="OrthoDB" id="2658440at2759"/>
<dbReference type="EMBL" id="KN835165">
    <property type="protein sequence ID" value="KIK45946.1"/>
    <property type="molecule type" value="Genomic_DNA"/>
</dbReference>
<dbReference type="AlphaFoldDB" id="A0A0D0AW83"/>
<feature type="transmembrane region" description="Helical" evidence="1">
    <location>
        <begin position="184"/>
        <end position="203"/>
    </location>
</feature>
<gene>
    <name evidence="2" type="ORF">CY34DRAFT_776674</name>
</gene>
<dbReference type="STRING" id="930992.A0A0D0AW83"/>
<keyword evidence="1" id="KW-0812">Transmembrane</keyword>
<name>A0A0D0AW83_9AGAM</name>
<organism evidence="2 3">
    <name type="scientific">Suillus luteus UH-Slu-Lm8-n1</name>
    <dbReference type="NCBI Taxonomy" id="930992"/>
    <lineage>
        <taxon>Eukaryota</taxon>
        <taxon>Fungi</taxon>
        <taxon>Dikarya</taxon>
        <taxon>Basidiomycota</taxon>
        <taxon>Agaricomycotina</taxon>
        <taxon>Agaricomycetes</taxon>
        <taxon>Agaricomycetidae</taxon>
        <taxon>Boletales</taxon>
        <taxon>Suillineae</taxon>
        <taxon>Suillaceae</taxon>
        <taxon>Suillus</taxon>
    </lineage>
</organism>
<reference evidence="3" key="2">
    <citation type="submission" date="2015-01" db="EMBL/GenBank/DDBJ databases">
        <title>Evolutionary Origins and Diversification of the Mycorrhizal Mutualists.</title>
        <authorList>
            <consortium name="DOE Joint Genome Institute"/>
            <consortium name="Mycorrhizal Genomics Consortium"/>
            <person name="Kohler A."/>
            <person name="Kuo A."/>
            <person name="Nagy L.G."/>
            <person name="Floudas D."/>
            <person name="Copeland A."/>
            <person name="Barry K.W."/>
            <person name="Cichocki N."/>
            <person name="Veneault-Fourrey C."/>
            <person name="LaButti K."/>
            <person name="Lindquist E.A."/>
            <person name="Lipzen A."/>
            <person name="Lundell T."/>
            <person name="Morin E."/>
            <person name="Murat C."/>
            <person name="Riley R."/>
            <person name="Ohm R."/>
            <person name="Sun H."/>
            <person name="Tunlid A."/>
            <person name="Henrissat B."/>
            <person name="Grigoriev I.V."/>
            <person name="Hibbett D.S."/>
            <person name="Martin F."/>
        </authorList>
    </citation>
    <scope>NUCLEOTIDE SEQUENCE [LARGE SCALE GENOMIC DNA]</scope>
    <source>
        <strain evidence="3">UH-Slu-Lm8-n1</strain>
    </source>
</reference>